<gene>
    <name evidence="2" type="ORF">FHR38_000498</name>
</gene>
<protein>
    <submittedName>
        <fullName evidence="2">Transcriptional regulator with XRE-family HTH domain</fullName>
    </submittedName>
</protein>
<reference evidence="2 3" key="1">
    <citation type="submission" date="2020-08" db="EMBL/GenBank/DDBJ databases">
        <title>Sequencing the genomes of 1000 actinobacteria strains.</title>
        <authorList>
            <person name="Klenk H.-P."/>
        </authorList>
    </citation>
    <scope>NUCLEOTIDE SEQUENCE [LARGE SCALE GENOMIC DNA]</scope>
    <source>
        <strain evidence="2 3">DSM 45886</strain>
    </source>
</reference>
<dbReference type="CDD" id="cd00093">
    <property type="entry name" value="HTH_XRE"/>
    <property type="match status" value="1"/>
</dbReference>
<dbReference type="InterPro" id="IPR043917">
    <property type="entry name" value="DUF5753"/>
</dbReference>
<dbReference type="Proteomes" id="UP000578819">
    <property type="component" value="Unassembled WGS sequence"/>
</dbReference>
<accession>A0A7W7WMF3</accession>
<evidence type="ECO:0000313" key="2">
    <source>
        <dbReference type="EMBL" id="MBB4956765.1"/>
    </source>
</evidence>
<proteinExistence type="predicted"/>
<evidence type="ECO:0000313" key="3">
    <source>
        <dbReference type="Proteomes" id="UP000578819"/>
    </source>
</evidence>
<dbReference type="Pfam" id="PF13560">
    <property type="entry name" value="HTH_31"/>
    <property type="match status" value="1"/>
</dbReference>
<dbReference type="InterPro" id="IPR001387">
    <property type="entry name" value="Cro/C1-type_HTH"/>
</dbReference>
<dbReference type="InterPro" id="IPR010982">
    <property type="entry name" value="Lambda_DNA-bd_dom_sf"/>
</dbReference>
<organism evidence="2 3">
    <name type="scientific">Micromonospora polyrhachis</name>
    <dbReference type="NCBI Taxonomy" id="1282883"/>
    <lineage>
        <taxon>Bacteria</taxon>
        <taxon>Bacillati</taxon>
        <taxon>Actinomycetota</taxon>
        <taxon>Actinomycetes</taxon>
        <taxon>Micromonosporales</taxon>
        <taxon>Micromonosporaceae</taxon>
        <taxon>Micromonospora</taxon>
    </lineage>
</organism>
<sequence>MNKSPMLELFGEELKVARGAAGMSQIQLAEAINYSSGMVAKVETGDRRPSPDFARRCDLVLGTNGVFARIQRRLSRDSVVPWFREWVGIEQEALALRWFESLFVPGLLQTEAYMRTILSGVGLLSDEEVEQQVATRMERQEILTRAKPPVLTVVVDEFVLRRRVGGAEVMREQLRHLVKLGESLPRVRIHVAPLSAGVYPGLNGPFVIATSPVGEDTVYVEGQLHGQTFDRRDDVQLALQLWETIRSLALSHQQSLELMTEVAETWT</sequence>
<dbReference type="PROSITE" id="PS50943">
    <property type="entry name" value="HTH_CROC1"/>
    <property type="match status" value="1"/>
</dbReference>
<dbReference type="AlphaFoldDB" id="A0A7W7WMF3"/>
<dbReference type="RefSeq" id="WP_312881742.1">
    <property type="nucleotide sequence ID" value="NZ_JACHJW010000001.1"/>
</dbReference>
<comment type="caution">
    <text evidence="2">The sequence shown here is derived from an EMBL/GenBank/DDBJ whole genome shotgun (WGS) entry which is preliminary data.</text>
</comment>
<evidence type="ECO:0000259" key="1">
    <source>
        <dbReference type="PROSITE" id="PS50943"/>
    </source>
</evidence>
<name>A0A7W7WMF3_9ACTN</name>
<dbReference type="SUPFAM" id="SSF47413">
    <property type="entry name" value="lambda repressor-like DNA-binding domains"/>
    <property type="match status" value="1"/>
</dbReference>
<dbReference type="EMBL" id="JACHJW010000001">
    <property type="protein sequence ID" value="MBB4956765.1"/>
    <property type="molecule type" value="Genomic_DNA"/>
</dbReference>
<keyword evidence="3" id="KW-1185">Reference proteome</keyword>
<dbReference type="Pfam" id="PF19054">
    <property type="entry name" value="DUF5753"/>
    <property type="match status" value="1"/>
</dbReference>
<dbReference type="Gene3D" id="1.10.260.40">
    <property type="entry name" value="lambda repressor-like DNA-binding domains"/>
    <property type="match status" value="1"/>
</dbReference>
<dbReference type="SMART" id="SM00530">
    <property type="entry name" value="HTH_XRE"/>
    <property type="match status" value="1"/>
</dbReference>
<feature type="domain" description="HTH cro/C1-type" evidence="1">
    <location>
        <begin position="14"/>
        <end position="68"/>
    </location>
</feature>
<dbReference type="GO" id="GO:0003677">
    <property type="term" value="F:DNA binding"/>
    <property type="evidence" value="ECO:0007669"/>
    <property type="project" value="InterPro"/>
</dbReference>